<accession>A0ABN2NNU2</accession>
<evidence type="ECO:0008006" key="3">
    <source>
        <dbReference type="Google" id="ProtNLM"/>
    </source>
</evidence>
<dbReference type="EMBL" id="BAAAQK010000028">
    <property type="protein sequence ID" value="GAA1877865.1"/>
    <property type="molecule type" value="Genomic_DNA"/>
</dbReference>
<dbReference type="RefSeq" id="WP_344427114.1">
    <property type="nucleotide sequence ID" value="NZ_BAAAQK010000028.1"/>
</dbReference>
<protein>
    <recommendedName>
        <fullName evidence="3">DUF5753 domain-containing protein</fullName>
    </recommendedName>
</protein>
<keyword evidence="2" id="KW-1185">Reference proteome</keyword>
<sequence length="124" mass="13988">MTSSPGTEWFTVSATPMPHLAAWTLTTDGRLDCDRTVLLVSQRLYRTHPVRDQRDEDSAWLDSQVQLAVVDPSGLIYEQDILGDLLGFYHESVTEADVRAANQELIEKRLTEHRAVFATATKEN</sequence>
<dbReference type="Proteomes" id="UP001500449">
    <property type="component" value="Unassembled WGS sequence"/>
</dbReference>
<organism evidence="1 2">
    <name type="scientific">Pseudonocardia ailaonensis</name>
    <dbReference type="NCBI Taxonomy" id="367279"/>
    <lineage>
        <taxon>Bacteria</taxon>
        <taxon>Bacillati</taxon>
        <taxon>Actinomycetota</taxon>
        <taxon>Actinomycetes</taxon>
        <taxon>Pseudonocardiales</taxon>
        <taxon>Pseudonocardiaceae</taxon>
        <taxon>Pseudonocardia</taxon>
    </lineage>
</organism>
<proteinExistence type="predicted"/>
<evidence type="ECO:0000313" key="2">
    <source>
        <dbReference type="Proteomes" id="UP001500449"/>
    </source>
</evidence>
<reference evidence="1 2" key="1">
    <citation type="journal article" date="2019" name="Int. J. Syst. Evol. Microbiol.">
        <title>The Global Catalogue of Microorganisms (GCM) 10K type strain sequencing project: providing services to taxonomists for standard genome sequencing and annotation.</title>
        <authorList>
            <consortium name="The Broad Institute Genomics Platform"/>
            <consortium name="The Broad Institute Genome Sequencing Center for Infectious Disease"/>
            <person name="Wu L."/>
            <person name="Ma J."/>
        </authorList>
    </citation>
    <scope>NUCLEOTIDE SEQUENCE [LARGE SCALE GENOMIC DNA]</scope>
    <source>
        <strain evidence="1 2">JCM 16009</strain>
    </source>
</reference>
<evidence type="ECO:0000313" key="1">
    <source>
        <dbReference type="EMBL" id="GAA1877865.1"/>
    </source>
</evidence>
<comment type="caution">
    <text evidence="1">The sequence shown here is derived from an EMBL/GenBank/DDBJ whole genome shotgun (WGS) entry which is preliminary data.</text>
</comment>
<gene>
    <name evidence="1" type="ORF">GCM10009836_69050</name>
</gene>
<name>A0ABN2NNU2_9PSEU</name>